<dbReference type="Pfam" id="PF04221">
    <property type="entry name" value="RelB"/>
    <property type="match status" value="1"/>
</dbReference>
<dbReference type="Gene3D" id="1.10.1220.10">
    <property type="entry name" value="Met repressor-like"/>
    <property type="match status" value="1"/>
</dbReference>
<keyword evidence="2" id="KW-1277">Toxin-antitoxin system</keyword>
<protein>
    <submittedName>
        <fullName evidence="3">Damage-inducible protein J</fullName>
    </submittedName>
</protein>
<accession>A0ABX1T116</accession>
<comment type="similarity">
    <text evidence="1">Belongs to the RelB/DinJ antitoxin family.</text>
</comment>
<dbReference type="EMBL" id="JAAIIJ010000021">
    <property type="protein sequence ID" value="NMN02504.1"/>
    <property type="molecule type" value="Genomic_DNA"/>
</dbReference>
<dbReference type="PANTHER" id="PTHR38781">
    <property type="entry name" value="ANTITOXIN DINJ-RELATED"/>
    <property type="match status" value="1"/>
</dbReference>
<gene>
    <name evidence="3" type="ORF">G1C94_1126</name>
</gene>
<sequence>MAIMSIRVSEPDKQQAAAVAEHYGFDLSSVTRAFWKQMVREQRIPLNLGAYEPNAETLESLRQGEEAIKSGTARFADADEMLASLKD</sequence>
<dbReference type="NCBIfam" id="TIGR02384">
    <property type="entry name" value="RelB_DinJ"/>
    <property type="match status" value="1"/>
</dbReference>
<dbReference type="InterPro" id="IPR007337">
    <property type="entry name" value="RelB/DinJ"/>
</dbReference>
<dbReference type="PANTHER" id="PTHR38781:SF1">
    <property type="entry name" value="ANTITOXIN DINJ-RELATED"/>
    <property type="match status" value="1"/>
</dbReference>
<proteinExistence type="inferred from homology"/>
<name>A0ABX1T116_9BIFI</name>
<evidence type="ECO:0000256" key="1">
    <source>
        <dbReference type="ARBA" id="ARBA00010562"/>
    </source>
</evidence>
<dbReference type="Proteomes" id="UP000553756">
    <property type="component" value="Unassembled WGS sequence"/>
</dbReference>
<evidence type="ECO:0000313" key="3">
    <source>
        <dbReference type="EMBL" id="NMN02504.1"/>
    </source>
</evidence>
<dbReference type="InterPro" id="IPR013321">
    <property type="entry name" value="Arc_rbn_hlx_hlx"/>
</dbReference>
<evidence type="ECO:0000256" key="2">
    <source>
        <dbReference type="ARBA" id="ARBA00022649"/>
    </source>
</evidence>
<organism evidence="3 4">
    <name type="scientific">Bifidobacterium panos</name>
    <dbReference type="NCBI Taxonomy" id="2675321"/>
    <lineage>
        <taxon>Bacteria</taxon>
        <taxon>Bacillati</taxon>
        <taxon>Actinomycetota</taxon>
        <taxon>Actinomycetes</taxon>
        <taxon>Bifidobacteriales</taxon>
        <taxon>Bifidobacteriaceae</taxon>
        <taxon>Bifidobacterium</taxon>
    </lineage>
</organism>
<reference evidence="3 4" key="1">
    <citation type="submission" date="2020-02" db="EMBL/GenBank/DDBJ databases">
        <title>Characterization of phylogenetic diversity of novel bifidobacterial species isolated in Czech ZOOs.</title>
        <authorList>
            <person name="Lugli G.A."/>
            <person name="Vera N.B."/>
            <person name="Ventura M."/>
        </authorList>
    </citation>
    <scope>NUCLEOTIDE SEQUENCE [LARGE SCALE GENOMIC DNA]</scope>
    <source>
        <strain evidence="3 4">DSM 109963</strain>
    </source>
</reference>
<keyword evidence="4" id="KW-1185">Reference proteome</keyword>
<comment type="caution">
    <text evidence="3">The sequence shown here is derived from an EMBL/GenBank/DDBJ whole genome shotgun (WGS) entry which is preliminary data.</text>
</comment>
<evidence type="ECO:0000313" key="4">
    <source>
        <dbReference type="Proteomes" id="UP000553756"/>
    </source>
</evidence>